<dbReference type="PRINTS" id="PR00411">
    <property type="entry name" value="PNDRDTASEI"/>
</dbReference>
<evidence type="ECO:0000259" key="6">
    <source>
        <dbReference type="Pfam" id="PF07992"/>
    </source>
</evidence>
<dbReference type="InterPro" id="IPR023753">
    <property type="entry name" value="FAD/NAD-binding_dom"/>
</dbReference>
<comment type="caution">
    <text evidence="7">The sequence shown here is derived from an EMBL/GenBank/DDBJ whole genome shotgun (WGS) entry which is preliminary data.</text>
</comment>
<accession>A0A4R2KZV0</accession>
<dbReference type="SUPFAM" id="SSF51905">
    <property type="entry name" value="FAD/NAD(P)-binding domain"/>
    <property type="match status" value="1"/>
</dbReference>
<sequence length="439" mass="48241">MSSPTPDLHHIVIVGGGAGGLVLATRLGHRLGRRGKARITLVDAALTHVWKPLLHEVAVGTMDSHKDDVIYLGHADGHHFEFQHGRMDGLDRARRELWLAPEVDEAGVEVLQRRRLRYDTLVIAVGGVCNDFGVPGVRDNCMFLDTHQQAEQVQRRLLRTCLVAQRREGPPAEASVKVAVIGAGATGVEFAAELHKAMGQLVTYGLDRVDPAKHVRISLIEAADRVLPALPARLSQATEAELARLGVTVHKGEQVVRVTAQGVETRSGLNVPADLTIWSAGVKAPDFLRDLDGLETNRANQLVVDDTLRSTRDEHVFALGDCAACPQPGSERPVPPRAQAAYQQALVLADTLMRRLDRRPPKRFVYRDHGSLIALSYTSVGNLMGNLLGNRMIEGRVARIAYKSLYKKHQLALHGPVWVALASLINLLRRRTEPRLKLH</sequence>
<evidence type="ECO:0000256" key="1">
    <source>
        <dbReference type="ARBA" id="ARBA00005272"/>
    </source>
</evidence>
<dbReference type="PANTHER" id="PTHR43706">
    <property type="entry name" value="NADH DEHYDROGENASE"/>
    <property type="match status" value="1"/>
</dbReference>
<dbReference type="AlphaFoldDB" id="A0A4R2KZV0"/>
<evidence type="ECO:0000256" key="2">
    <source>
        <dbReference type="ARBA" id="ARBA00022630"/>
    </source>
</evidence>
<dbReference type="PRINTS" id="PR00368">
    <property type="entry name" value="FADPNR"/>
</dbReference>
<evidence type="ECO:0000256" key="4">
    <source>
        <dbReference type="ARBA" id="ARBA00023002"/>
    </source>
</evidence>
<dbReference type="GO" id="GO:0008137">
    <property type="term" value="F:NADH dehydrogenase (ubiquinone) activity"/>
    <property type="evidence" value="ECO:0007669"/>
    <property type="project" value="TreeGrafter"/>
</dbReference>
<dbReference type="GO" id="GO:0003954">
    <property type="term" value="F:NADH dehydrogenase activity"/>
    <property type="evidence" value="ECO:0007669"/>
    <property type="project" value="InterPro"/>
</dbReference>
<dbReference type="InterPro" id="IPR045024">
    <property type="entry name" value="NDH-2"/>
</dbReference>
<dbReference type="InterPro" id="IPR036188">
    <property type="entry name" value="FAD/NAD-bd_sf"/>
</dbReference>
<evidence type="ECO:0000256" key="5">
    <source>
        <dbReference type="ARBA" id="ARBA00023027"/>
    </source>
</evidence>
<gene>
    <name evidence="7" type="ORF">EV699_11850</name>
</gene>
<dbReference type="OrthoDB" id="9781621at2"/>
<feature type="domain" description="FAD/NAD(P)-binding" evidence="6">
    <location>
        <begin position="10"/>
        <end position="345"/>
    </location>
</feature>
<keyword evidence="8" id="KW-1185">Reference proteome</keyword>
<dbReference type="RefSeq" id="WP_132544538.1">
    <property type="nucleotide sequence ID" value="NZ_SLWY01000018.1"/>
</dbReference>
<proteinExistence type="inferred from homology"/>
<keyword evidence="5" id="KW-0520">NAD</keyword>
<reference evidence="7 8" key="1">
    <citation type="submission" date="2019-03" db="EMBL/GenBank/DDBJ databases">
        <title>Genomic Encyclopedia of Type Strains, Phase IV (KMG-IV): sequencing the most valuable type-strain genomes for metagenomic binning, comparative biology and taxonomic classification.</title>
        <authorList>
            <person name="Goeker M."/>
        </authorList>
    </citation>
    <scope>NUCLEOTIDE SEQUENCE [LARGE SCALE GENOMIC DNA]</scope>
    <source>
        <strain evidence="7 8">DSM 25287</strain>
    </source>
</reference>
<name>A0A4R2KZV0_9GAMM</name>
<evidence type="ECO:0000313" key="7">
    <source>
        <dbReference type="EMBL" id="TCO79664.1"/>
    </source>
</evidence>
<dbReference type="Proteomes" id="UP000295765">
    <property type="component" value="Unassembled WGS sequence"/>
</dbReference>
<keyword evidence="4" id="KW-0560">Oxidoreductase</keyword>
<keyword evidence="3" id="KW-0274">FAD</keyword>
<dbReference type="Gene3D" id="3.50.50.100">
    <property type="match status" value="1"/>
</dbReference>
<dbReference type="PANTHER" id="PTHR43706:SF9">
    <property type="entry name" value="TYPE II NADH:QUINONE OXIDOREDUCTASE"/>
    <property type="match status" value="1"/>
</dbReference>
<dbReference type="EMBL" id="SLWY01000018">
    <property type="protein sequence ID" value="TCO79664.1"/>
    <property type="molecule type" value="Genomic_DNA"/>
</dbReference>
<keyword evidence="2" id="KW-0285">Flavoprotein</keyword>
<organism evidence="7 8">
    <name type="scientific">Plasticicumulans lactativorans</name>
    <dbReference type="NCBI Taxonomy" id="1133106"/>
    <lineage>
        <taxon>Bacteria</taxon>
        <taxon>Pseudomonadati</taxon>
        <taxon>Pseudomonadota</taxon>
        <taxon>Gammaproteobacteria</taxon>
        <taxon>Candidatus Competibacteraceae</taxon>
        <taxon>Plasticicumulans</taxon>
    </lineage>
</organism>
<comment type="similarity">
    <text evidence="1">Belongs to the NADH dehydrogenase family.</text>
</comment>
<evidence type="ECO:0000313" key="8">
    <source>
        <dbReference type="Proteomes" id="UP000295765"/>
    </source>
</evidence>
<dbReference type="Pfam" id="PF07992">
    <property type="entry name" value="Pyr_redox_2"/>
    <property type="match status" value="1"/>
</dbReference>
<protein>
    <submittedName>
        <fullName evidence="7">NADH dehydrogenase</fullName>
    </submittedName>
</protein>
<evidence type="ECO:0000256" key="3">
    <source>
        <dbReference type="ARBA" id="ARBA00022827"/>
    </source>
</evidence>